<accession>A0AAW0P976</accession>
<evidence type="ECO:0000313" key="4">
    <source>
        <dbReference type="EMBL" id="KAK7912952.1"/>
    </source>
</evidence>
<dbReference type="PROSITE" id="PS50157">
    <property type="entry name" value="ZINC_FINGER_C2H2_2"/>
    <property type="match status" value="1"/>
</dbReference>
<feature type="compositionally biased region" description="Pro residues" evidence="2">
    <location>
        <begin position="150"/>
        <end position="169"/>
    </location>
</feature>
<feature type="domain" description="C2H2-type" evidence="3">
    <location>
        <begin position="57"/>
        <end position="81"/>
    </location>
</feature>
<protein>
    <recommendedName>
        <fullName evidence="3">C2H2-type domain-containing protein</fullName>
    </recommendedName>
</protein>
<dbReference type="Gene3D" id="3.30.160.60">
    <property type="entry name" value="Classic Zinc Finger"/>
    <property type="match status" value="1"/>
</dbReference>
<feature type="region of interest" description="Disordered" evidence="2">
    <location>
        <begin position="112"/>
        <end position="196"/>
    </location>
</feature>
<keyword evidence="1" id="KW-0863">Zinc-finger</keyword>
<dbReference type="AlphaFoldDB" id="A0AAW0P976"/>
<dbReference type="SMART" id="SM00355">
    <property type="entry name" value="ZnF_C2H2"/>
    <property type="match status" value="3"/>
</dbReference>
<comment type="caution">
    <text evidence="4">The sequence shown here is derived from an EMBL/GenBank/DDBJ whole genome shotgun (WGS) entry which is preliminary data.</text>
</comment>
<keyword evidence="1" id="KW-0862">Zinc</keyword>
<dbReference type="InterPro" id="IPR013087">
    <property type="entry name" value="Znf_C2H2_type"/>
</dbReference>
<gene>
    <name evidence="4" type="ORF">WMY93_013163</name>
</gene>
<evidence type="ECO:0000259" key="3">
    <source>
        <dbReference type="PROSITE" id="PS50157"/>
    </source>
</evidence>
<dbReference type="PANTHER" id="PTHR21695">
    <property type="entry name" value="ZINC FINGER PROTEIN 414"/>
    <property type="match status" value="1"/>
</dbReference>
<sequence length="252" mass="28268">MSLGGVVVENANNRNEGNKRLSCTFYGCKRVYSDENTLQSHLKDHEIPAQSVPGKTLMCSMIGCTRSFPDMQKLMEHQRHHHKPNVYFLCESCHAKLRSYRGLLHHLRSCSKAPRPKFNINPSPSSSTPPAPMDVDPSKPTAIPQNLQNPPLPPTVPPQLPPGPPPGPSPVHTQSSSPPVLTQSNNTPVLSPNQDLAPPHLIQQIIDSTVHNIFAQENSHLFPAWRRNPEQTHPRVKATRNRKRQKTWHRPE</sequence>
<name>A0AAW0P976_9GOBI</name>
<dbReference type="Pfam" id="PF15909">
    <property type="entry name" value="zf-C2H2_8"/>
    <property type="match status" value="1"/>
</dbReference>
<dbReference type="InterPro" id="IPR039882">
    <property type="entry name" value="ZN414"/>
</dbReference>
<dbReference type="InterPro" id="IPR031799">
    <property type="entry name" value="Znf-C2H2_ribbon"/>
</dbReference>
<organism evidence="4 5">
    <name type="scientific">Mugilogobius chulae</name>
    <name type="common">yellowstripe goby</name>
    <dbReference type="NCBI Taxonomy" id="88201"/>
    <lineage>
        <taxon>Eukaryota</taxon>
        <taxon>Metazoa</taxon>
        <taxon>Chordata</taxon>
        <taxon>Craniata</taxon>
        <taxon>Vertebrata</taxon>
        <taxon>Euteleostomi</taxon>
        <taxon>Actinopterygii</taxon>
        <taxon>Neopterygii</taxon>
        <taxon>Teleostei</taxon>
        <taxon>Neoteleostei</taxon>
        <taxon>Acanthomorphata</taxon>
        <taxon>Gobiaria</taxon>
        <taxon>Gobiiformes</taxon>
        <taxon>Gobioidei</taxon>
        <taxon>Gobiidae</taxon>
        <taxon>Gobionellinae</taxon>
        <taxon>Mugilogobius</taxon>
    </lineage>
</organism>
<reference evidence="5" key="1">
    <citation type="submission" date="2024-04" db="EMBL/GenBank/DDBJ databases">
        <title>Salinicola lusitanus LLJ914,a marine bacterium isolated from the Okinawa Trough.</title>
        <authorList>
            <person name="Li J."/>
        </authorList>
    </citation>
    <scope>NUCLEOTIDE SEQUENCE [LARGE SCALE GENOMIC DNA]</scope>
</reference>
<evidence type="ECO:0000256" key="2">
    <source>
        <dbReference type="SAM" id="MobiDB-lite"/>
    </source>
</evidence>
<proteinExistence type="predicted"/>
<feature type="compositionally biased region" description="Polar residues" evidence="2">
    <location>
        <begin position="176"/>
        <end position="194"/>
    </location>
</feature>
<keyword evidence="5" id="KW-1185">Reference proteome</keyword>
<keyword evidence="1" id="KW-0479">Metal-binding</keyword>
<dbReference type="PROSITE" id="PS00028">
    <property type="entry name" value="ZINC_FINGER_C2H2_1"/>
    <property type="match status" value="1"/>
</dbReference>
<feature type="compositionally biased region" description="Basic residues" evidence="2">
    <location>
        <begin position="234"/>
        <end position="252"/>
    </location>
</feature>
<dbReference type="EMBL" id="JBBPFD010000009">
    <property type="protein sequence ID" value="KAK7912952.1"/>
    <property type="molecule type" value="Genomic_DNA"/>
</dbReference>
<feature type="region of interest" description="Disordered" evidence="2">
    <location>
        <begin position="226"/>
        <end position="252"/>
    </location>
</feature>
<evidence type="ECO:0000313" key="5">
    <source>
        <dbReference type="Proteomes" id="UP001460270"/>
    </source>
</evidence>
<dbReference type="Proteomes" id="UP001460270">
    <property type="component" value="Unassembled WGS sequence"/>
</dbReference>
<dbReference type="PANTHER" id="PTHR21695:SF0">
    <property type="entry name" value="ZINC FINGER PROTEIN 414"/>
    <property type="match status" value="1"/>
</dbReference>
<dbReference type="GO" id="GO:0008270">
    <property type="term" value="F:zinc ion binding"/>
    <property type="evidence" value="ECO:0007669"/>
    <property type="project" value="UniProtKB-KW"/>
</dbReference>
<evidence type="ECO:0000256" key="1">
    <source>
        <dbReference type="PROSITE-ProRule" id="PRU00042"/>
    </source>
</evidence>